<name>A0A3N2CTM3_9ACTN</name>
<dbReference type="InterPro" id="IPR012551">
    <property type="entry name" value="DUF1707_SHOCT-like"/>
</dbReference>
<proteinExistence type="predicted"/>
<organism evidence="3 4">
    <name type="scientific">Nocardioides aurantiacus</name>
    <dbReference type="NCBI Taxonomy" id="86796"/>
    <lineage>
        <taxon>Bacteria</taxon>
        <taxon>Bacillati</taxon>
        <taxon>Actinomycetota</taxon>
        <taxon>Actinomycetes</taxon>
        <taxon>Propionibacteriales</taxon>
        <taxon>Nocardioidaceae</taxon>
        <taxon>Nocardioides</taxon>
    </lineage>
</organism>
<keyword evidence="1" id="KW-0472">Membrane</keyword>
<feature type="domain" description="DUF1707" evidence="2">
    <location>
        <begin position="16"/>
        <end position="67"/>
    </location>
</feature>
<keyword evidence="1" id="KW-0812">Transmembrane</keyword>
<dbReference type="Pfam" id="PF08044">
    <property type="entry name" value="DUF1707"/>
    <property type="match status" value="1"/>
</dbReference>
<sequence>MSTPLDAAALSALSERVGDTERDTVIADLNGHHAHGRLTADELDRRQSLALSAVTRYDLLQLTSDLPQTRTPSRAGTAGLAAPQAVAVARRVGIAAVTASPVLGAAWWLGNVYEYGTGVEVGFTATVVGGVIGYATHAVRDRMRRR</sequence>
<keyword evidence="1" id="KW-1133">Transmembrane helix</keyword>
<comment type="caution">
    <text evidence="3">The sequence shown here is derived from an EMBL/GenBank/DDBJ whole genome shotgun (WGS) entry which is preliminary data.</text>
</comment>
<feature type="transmembrane region" description="Helical" evidence="1">
    <location>
        <begin position="92"/>
        <end position="109"/>
    </location>
</feature>
<accession>A0A3N2CTM3</accession>
<keyword evidence="4" id="KW-1185">Reference proteome</keyword>
<feature type="transmembrane region" description="Helical" evidence="1">
    <location>
        <begin position="121"/>
        <end position="139"/>
    </location>
</feature>
<dbReference type="EMBL" id="RKHO01000001">
    <property type="protein sequence ID" value="ROR90879.1"/>
    <property type="molecule type" value="Genomic_DNA"/>
</dbReference>
<evidence type="ECO:0000256" key="1">
    <source>
        <dbReference type="SAM" id="Phobius"/>
    </source>
</evidence>
<dbReference type="AlphaFoldDB" id="A0A3N2CTM3"/>
<gene>
    <name evidence="3" type="ORF">EDD33_1728</name>
</gene>
<evidence type="ECO:0000313" key="4">
    <source>
        <dbReference type="Proteomes" id="UP000281738"/>
    </source>
</evidence>
<protein>
    <submittedName>
        <fullName evidence="3">Uncharacterized protein DUF1707</fullName>
    </submittedName>
</protein>
<evidence type="ECO:0000259" key="2">
    <source>
        <dbReference type="Pfam" id="PF08044"/>
    </source>
</evidence>
<reference evidence="3 4" key="1">
    <citation type="submission" date="2018-11" db="EMBL/GenBank/DDBJ databases">
        <title>Sequencing the genomes of 1000 actinobacteria strains.</title>
        <authorList>
            <person name="Klenk H.-P."/>
        </authorList>
    </citation>
    <scope>NUCLEOTIDE SEQUENCE [LARGE SCALE GENOMIC DNA]</scope>
    <source>
        <strain evidence="3 4">DSM 12652</strain>
    </source>
</reference>
<dbReference type="Proteomes" id="UP000281738">
    <property type="component" value="Unassembled WGS sequence"/>
</dbReference>
<evidence type="ECO:0000313" key="3">
    <source>
        <dbReference type="EMBL" id="ROR90879.1"/>
    </source>
</evidence>